<evidence type="ECO:0000256" key="3">
    <source>
        <dbReference type="SAM" id="MobiDB-lite"/>
    </source>
</evidence>
<gene>
    <name evidence="5" type="primary">PLESTB004366</name>
    <name evidence="5" type="ORF">PLESTB_001400600</name>
</gene>
<reference evidence="5 6" key="1">
    <citation type="journal article" date="2023" name="Commun. Biol.">
        <title>Reorganization of the ancestral sex-determining regions during the evolution of trioecy in Pleodorina starrii.</title>
        <authorList>
            <person name="Takahashi K."/>
            <person name="Suzuki S."/>
            <person name="Kawai-Toyooka H."/>
            <person name="Yamamoto K."/>
            <person name="Hamaji T."/>
            <person name="Ootsuki R."/>
            <person name="Yamaguchi H."/>
            <person name="Kawachi M."/>
            <person name="Higashiyama T."/>
            <person name="Nozaki H."/>
        </authorList>
    </citation>
    <scope>NUCLEOTIDE SEQUENCE [LARGE SCALE GENOMIC DNA]</scope>
    <source>
        <strain evidence="5 6">NIES-4479</strain>
    </source>
</reference>
<dbReference type="InterPro" id="IPR039537">
    <property type="entry name" value="Retrotran_Ty1/copia-like"/>
</dbReference>
<proteinExistence type="predicted"/>
<feature type="region of interest" description="Disordered" evidence="3">
    <location>
        <begin position="459"/>
        <end position="528"/>
    </location>
</feature>
<dbReference type="SUPFAM" id="SSF53098">
    <property type="entry name" value="Ribonuclease H-like"/>
    <property type="match status" value="1"/>
</dbReference>
<feature type="compositionally biased region" description="Low complexity" evidence="3">
    <location>
        <begin position="15"/>
        <end position="26"/>
    </location>
</feature>
<dbReference type="InterPro" id="IPR013103">
    <property type="entry name" value="RVT_2"/>
</dbReference>
<feature type="compositionally biased region" description="Low complexity" evidence="3">
    <location>
        <begin position="34"/>
        <end position="50"/>
    </location>
</feature>
<dbReference type="InterPro" id="IPR057670">
    <property type="entry name" value="SH3_retrovirus"/>
</dbReference>
<evidence type="ECO:0000259" key="4">
    <source>
        <dbReference type="PROSITE" id="PS50994"/>
    </source>
</evidence>
<dbReference type="Pfam" id="PF13976">
    <property type="entry name" value="gag_pre-integrs"/>
    <property type="match status" value="1"/>
</dbReference>
<feature type="domain" description="Integrase catalytic" evidence="4">
    <location>
        <begin position="225"/>
        <end position="392"/>
    </location>
</feature>
<evidence type="ECO:0000313" key="6">
    <source>
        <dbReference type="Proteomes" id="UP001165080"/>
    </source>
</evidence>
<dbReference type="Pfam" id="PF07727">
    <property type="entry name" value="RVT_2"/>
    <property type="match status" value="1"/>
</dbReference>
<dbReference type="PANTHER" id="PTHR42648">
    <property type="entry name" value="TRANSPOSASE, PUTATIVE-RELATED"/>
    <property type="match status" value="1"/>
</dbReference>
<dbReference type="InterPro" id="IPR043502">
    <property type="entry name" value="DNA/RNA_pol_sf"/>
</dbReference>
<evidence type="ECO:0000313" key="5">
    <source>
        <dbReference type="EMBL" id="GLC58782.1"/>
    </source>
</evidence>
<organism evidence="5 6">
    <name type="scientific">Pleodorina starrii</name>
    <dbReference type="NCBI Taxonomy" id="330485"/>
    <lineage>
        <taxon>Eukaryota</taxon>
        <taxon>Viridiplantae</taxon>
        <taxon>Chlorophyta</taxon>
        <taxon>core chlorophytes</taxon>
        <taxon>Chlorophyceae</taxon>
        <taxon>CS clade</taxon>
        <taxon>Chlamydomonadales</taxon>
        <taxon>Volvocaceae</taxon>
        <taxon>Pleodorina</taxon>
    </lineage>
</organism>
<keyword evidence="1" id="KW-0479">Metal-binding</keyword>
<dbReference type="GO" id="GO:0003676">
    <property type="term" value="F:nucleic acid binding"/>
    <property type="evidence" value="ECO:0007669"/>
    <property type="project" value="InterPro"/>
</dbReference>
<keyword evidence="6" id="KW-1185">Reference proteome</keyword>
<dbReference type="InterPro" id="IPR012337">
    <property type="entry name" value="RNaseH-like_sf"/>
</dbReference>
<feature type="compositionally biased region" description="Acidic residues" evidence="3">
    <location>
        <begin position="464"/>
        <end position="480"/>
    </location>
</feature>
<dbReference type="GO" id="GO:0016787">
    <property type="term" value="F:hydrolase activity"/>
    <property type="evidence" value="ECO:0007669"/>
    <property type="project" value="UniProtKB-KW"/>
</dbReference>
<evidence type="ECO:0000256" key="2">
    <source>
        <dbReference type="ARBA" id="ARBA00022801"/>
    </source>
</evidence>
<keyword evidence="2" id="KW-0378">Hydrolase</keyword>
<dbReference type="AlphaFoldDB" id="A0A9W6F6Z5"/>
<comment type="caution">
    <text evidence="5">The sequence shown here is derived from an EMBL/GenBank/DDBJ whole genome shotgun (WGS) entry which is preliminary data.</text>
</comment>
<dbReference type="PROSITE" id="PS50994">
    <property type="entry name" value="INTEGRASE"/>
    <property type="match status" value="1"/>
</dbReference>
<feature type="compositionally biased region" description="Low complexity" evidence="3">
    <location>
        <begin position="484"/>
        <end position="497"/>
    </location>
</feature>
<dbReference type="GO" id="GO:0046872">
    <property type="term" value="F:metal ion binding"/>
    <property type="evidence" value="ECO:0007669"/>
    <property type="project" value="UniProtKB-KW"/>
</dbReference>
<evidence type="ECO:0000256" key="1">
    <source>
        <dbReference type="ARBA" id="ARBA00022723"/>
    </source>
</evidence>
<dbReference type="Pfam" id="PF25597">
    <property type="entry name" value="SH3_retrovirus"/>
    <property type="match status" value="1"/>
</dbReference>
<dbReference type="SUPFAM" id="SSF56672">
    <property type="entry name" value="DNA/RNA polymerases"/>
    <property type="match status" value="1"/>
</dbReference>
<sequence length="987" mass="107876">MYYVRSRQLIAVSPAVAEEVPAAAQPPAEPRAHLSLGPSSVPSVGPGASPTAGRGVSAGADPGSSLQRERQAMLGKIDEAQRNREGQRSPPRWFVEEVCKKVVREMAAERAREKADEDDGDRARLRAKLEKRRAEREEKAAAFRRVMFPRLSSCRGLSQARTRVSSAHRVLGHPSLSTMRAMAQHSMVEGLGYTVADVDAAKGMVCEPCALGKQSQQPHVSSGHVSTKPLQLVHMDLCGPMPVKAVDGEGRYFATFYDDYSKYSEVRLLPSKDMVGELVEEVLKSWETRTGCKLLSVRTDRGTEYVNEYMRGVFRSMGALHGTSAPYSPEQNGAAERLNRTLLDRARVMMAAVEDCPQSLWGEAVKTASHQRNMSATAGSTLTPWERFTGEKPDVSHMREFGRTAYVMIPKAQRKKLDAVAVTGMMVGYEPGAWRIWVPSKHRVMSSKDVVFGELEMDMPGLVDSDDDSDWEPVSEEEEEKMSNPDSPVSESGSDGDPVGGEPGGVPADADGVEPGQAADDADLPISQRKAKRARAGVLPLRYTGAVGADGLGVKIPSTYAEAMTSSQAQSWRAAMEEEIASLLEKRTWSLVPKPAAARALGVKWVFSVKQDKHGVLERFKARLVVKGFMQREGVDYKEVFAPVSRHATLRAFLAMVAAGDMELHQLDVKTAFLNGDLEEEIYVEQPPGFESGGPSVVCRLHKSLYGLRQAPRTWHKKLHDQLVSMGFVPSMADPSLYVRDVDGVPVYVLVYVDDLLIAAYDGAQVQEVKEEILRAFDSRDMGEADLFLGLAIQRDRESRNLTVSQRRMIEEVVADYGMSSARPKSVPMSPGTHLVKAGVEERLDAELYPYSALVGSLLYIAGCTRPDISQAVGVLTRHMSAPGKEHWKAGKEVVRYLAGTADYGLVFGGDRVGEGLLGYSDADHAGCVDTRRSTSGVVFLLHGAAVSWASKFQRTVAVSTMEAEYVAASEAAKEALWLRQLLSDLG</sequence>
<dbReference type="GO" id="GO:0015074">
    <property type="term" value="P:DNA integration"/>
    <property type="evidence" value="ECO:0007669"/>
    <property type="project" value="InterPro"/>
</dbReference>
<dbReference type="PANTHER" id="PTHR42648:SF28">
    <property type="entry name" value="TRANSPOSON-ENCODED PROTEIN WITH RIBONUCLEASE H-LIKE AND RETROVIRUS ZINC FINGER-LIKE DOMAINS"/>
    <property type="match status" value="1"/>
</dbReference>
<dbReference type="InterPro" id="IPR001584">
    <property type="entry name" value="Integrase_cat-core"/>
</dbReference>
<dbReference type="Pfam" id="PF00665">
    <property type="entry name" value="rve"/>
    <property type="match status" value="1"/>
</dbReference>
<dbReference type="CDD" id="cd09272">
    <property type="entry name" value="RNase_HI_RT_Ty1"/>
    <property type="match status" value="1"/>
</dbReference>
<dbReference type="EMBL" id="BRXU01000024">
    <property type="protein sequence ID" value="GLC58782.1"/>
    <property type="molecule type" value="Genomic_DNA"/>
</dbReference>
<dbReference type="InterPro" id="IPR025724">
    <property type="entry name" value="GAG-pre-integrase_dom"/>
</dbReference>
<feature type="region of interest" description="Disordered" evidence="3">
    <location>
        <begin position="15"/>
        <end position="71"/>
    </location>
</feature>
<dbReference type="Gene3D" id="3.30.420.10">
    <property type="entry name" value="Ribonuclease H-like superfamily/Ribonuclease H"/>
    <property type="match status" value="1"/>
</dbReference>
<name>A0A9W6F6Z5_9CHLO</name>
<dbReference type="InterPro" id="IPR036397">
    <property type="entry name" value="RNaseH_sf"/>
</dbReference>
<dbReference type="Proteomes" id="UP001165080">
    <property type="component" value="Unassembled WGS sequence"/>
</dbReference>
<protein>
    <recommendedName>
        <fullName evidence="4">Integrase catalytic domain-containing protein</fullName>
    </recommendedName>
</protein>
<accession>A0A9W6F6Z5</accession>